<evidence type="ECO:0000313" key="2">
    <source>
        <dbReference type="Proteomes" id="UP001558613"/>
    </source>
</evidence>
<reference evidence="1 2" key="1">
    <citation type="submission" date="2023-09" db="EMBL/GenBank/DDBJ databases">
        <authorList>
            <person name="Wang M."/>
        </authorList>
    </citation>
    <scope>NUCLEOTIDE SEQUENCE [LARGE SCALE GENOMIC DNA]</scope>
    <source>
        <strain evidence="1">GT-2023</strain>
        <tissue evidence="1">Liver</tissue>
    </source>
</reference>
<protein>
    <submittedName>
        <fullName evidence="1">Uncharacterized protein</fullName>
    </submittedName>
</protein>
<accession>A0ABR3MVR6</accession>
<proteinExistence type="predicted"/>
<sequence>MLLLAGDIHLNPGPGVIGAAQCVVSDSSAAPGDAPRSALHACGRARFGCNQAVVTEFLDVLSGISAKITTTTSDGRASVACYQDVLSDRIGGVSPTLGLDIAGLASIGETS</sequence>
<organism evidence="1 2">
    <name type="scientific">Cirrhinus molitorella</name>
    <name type="common">mud carp</name>
    <dbReference type="NCBI Taxonomy" id="172907"/>
    <lineage>
        <taxon>Eukaryota</taxon>
        <taxon>Metazoa</taxon>
        <taxon>Chordata</taxon>
        <taxon>Craniata</taxon>
        <taxon>Vertebrata</taxon>
        <taxon>Euteleostomi</taxon>
        <taxon>Actinopterygii</taxon>
        <taxon>Neopterygii</taxon>
        <taxon>Teleostei</taxon>
        <taxon>Ostariophysi</taxon>
        <taxon>Cypriniformes</taxon>
        <taxon>Cyprinidae</taxon>
        <taxon>Labeoninae</taxon>
        <taxon>Labeonini</taxon>
        <taxon>Cirrhinus</taxon>
    </lineage>
</organism>
<dbReference type="Proteomes" id="UP001558613">
    <property type="component" value="Unassembled WGS sequence"/>
</dbReference>
<name>A0ABR3MVR6_9TELE</name>
<gene>
    <name evidence="1" type="ORF">QQF64_034059</name>
</gene>
<keyword evidence="2" id="KW-1185">Reference proteome</keyword>
<comment type="caution">
    <text evidence="1">The sequence shown here is derived from an EMBL/GenBank/DDBJ whole genome shotgun (WGS) entry which is preliminary data.</text>
</comment>
<dbReference type="EMBL" id="JAYMGO010000009">
    <property type="protein sequence ID" value="KAL1268696.1"/>
    <property type="molecule type" value="Genomic_DNA"/>
</dbReference>
<evidence type="ECO:0000313" key="1">
    <source>
        <dbReference type="EMBL" id="KAL1268696.1"/>
    </source>
</evidence>